<dbReference type="EMBL" id="JAVHJV010000004">
    <property type="protein sequence ID" value="KAK5943051.1"/>
    <property type="molecule type" value="Genomic_DNA"/>
</dbReference>
<dbReference type="GeneID" id="89997505"/>
<feature type="region of interest" description="Disordered" evidence="1">
    <location>
        <begin position="71"/>
        <end position="160"/>
    </location>
</feature>
<feature type="compositionally biased region" description="Basic residues" evidence="1">
    <location>
        <begin position="94"/>
        <end position="119"/>
    </location>
</feature>
<evidence type="ECO:0000313" key="2">
    <source>
        <dbReference type="EMBL" id="KAK5943051.1"/>
    </source>
</evidence>
<feature type="compositionally biased region" description="Basic and acidic residues" evidence="1">
    <location>
        <begin position="71"/>
        <end position="93"/>
    </location>
</feature>
<organism evidence="2 3">
    <name type="scientific">Knufia obscura</name>
    <dbReference type="NCBI Taxonomy" id="1635080"/>
    <lineage>
        <taxon>Eukaryota</taxon>
        <taxon>Fungi</taxon>
        <taxon>Dikarya</taxon>
        <taxon>Ascomycota</taxon>
        <taxon>Pezizomycotina</taxon>
        <taxon>Eurotiomycetes</taxon>
        <taxon>Chaetothyriomycetidae</taxon>
        <taxon>Chaetothyriales</taxon>
        <taxon>Trichomeriaceae</taxon>
        <taxon>Knufia</taxon>
    </lineage>
</organism>
<sequence length="173" mass="19805">MDMQSRYSGGAELYDAPMLVQRVEPGLKVTQSYTIGNDGARKDFEAEEYGVYSNAPEWYKMMQRDRVKPLFDNMKEDDAKKRNEASEKEETKKKDKAKKKKKKKKKKNKSKVKKKKKSTSKSTSSDVKQNGHTTGPTVQALTSRMIPETTATKQPAKDDFGATFEDNAKWFFL</sequence>
<keyword evidence="3" id="KW-1185">Reference proteome</keyword>
<reference evidence="2 3" key="1">
    <citation type="journal article" date="2023" name="Res Sq">
        <title>Genomic and morphological characterization of Knufia obscura isolated from the Mars 2020 spacecraft assembly facility.</title>
        <authorList>
            <person name="Chander A.M."/>
            <person name="Teixeira M.M."/>
            <person name="Singh N.K."/>
            <person name="Williams M.P."/>
            <person name="Parker C.W."/>
            <person name="Leo P."/>
            <person name="Stajich J.E."/>
            <person name="Torok T."/>
            <person name="Tighe S."/>
            <person name="Mason C.E."/>
            <person name="Venkateswaran K."/>
        </authorList>
    </citation>
    <scope>NUCLEOTIDE SEQUENCE [LARGE SCALE GENOMIC DNA]</scope>
    <source>
        <strain evidence="2 3">CCFEE 5817</strain>
    </source>
</reference>
<protein>
    <submittedName>
        <fullName evidence="2">Uncharacterized protein</fullName>
    </submittedName>
</protein>
<accession>A0ABR0RR27</accession>
<name>A0ABR0RR27_9EURO</name>
<dbReference type="RefSeq" id="XP_064731141.1">
    <property type="nucleotide sequence ID" value="XM_064872483.1"/>
</dbReference>
<evidence type="ECO:0000313" key="3">
    <source>
        <dbReference type="Proteomes" id="UP001334248"/>
    </source>
</evidence>
<comment type="caution">
    <text evidence="2">The sequence shown here is derived from an EMBL/GenBank/DDBJ whole genome shotgun (WGS) entry which is preliminary data.</text>
</comment>
<proteinExistence type="predicted"/>
<feature type="compositionally biased region" description="Polar residues" evidence="1">
    <location>
        <begin position="130"/>
        <end position="142"/>
    </location>
</feature>
<gene>
    <name evidence="2" type="ORF">PMZ80_004056</name>
</gene>
<dbReference type="Proteomes" id="UP001334248">
    <property type="component" value="Unassembled WGS sequence"/>
</dbReference>
<evidence type="ECO:0000256" key="1">
    <source>
        <dbReference type="SAM" id="MobiDB-lite"/>
    </source>
</evidence>